<dbReference type="PANTHER" id="PTHR33908:SF3">
    <property type="entry name" value="UNDECAPRENYL PHOSPHATE-ALPHA-4-AMINO-4-DEOXY-L-ARABINOSE ARABINOSYL TRANSFERASE"/>
    <property type="match status" value="1"/>
</dbReference>
<keyword evidence="2" id="KW-1003">Cell membrane</keyword>
<evidence type="ECO:0000313" key="11">
    <source>
        <dbReference type="Proteomes" id="UP000886748"/>
    </source>
</evidence>
<reference evidence="10" key="1">
    <citation type="submission" date="2020-10" db="EMBL/GenBank/DDBJ databases">
        <authorList>
            <person name="Gilroy R."/>
        </authorList>
    </citation>
    <scope>NUCLEOTIDE SEQUENCE</scope>
    <source>
        <strain evidence="10">CHK154-7741</strain>
    </source>
</reference>
<evidence type="ECO:0000259" key="9">
    <source>
        <dbReference type="Pfam" id="PF13231"/>
    </source>
</evidence>
<name>A0A9D1MYW4_9CLOT</name>
<dbReference type="GO" id="GO:0010041">
    <property type="term" value="P:response to iron(III) ion"/>
    <property type="evidence" value="ECO:0007669"/>
    <property type="project" value="TreeGrafter"/>
</dbReference>
<proteinExistence type="predicted"/>
<feature type="transmembrane region" description="Helical" evidence="8">
    <location>
        <begin position="16"/>
        <end position="40"/>
    </location>
</feature>
<feature type="transmembrane region" description="Helical" evidence="8">
    <location>
        <begin position="438"/>
        <end position="462"/>
    </location>
</feature>
<feature type="transmembrane region" description="Helical" evidence="8">
    <location>
        <begin position="195"/>
        <end position="212"/>
    </location>
</feature>
<accession>A0A9D1MYW4</accession>
<dbReference type="GO" id="GO:0005886">
    <property type="term" value="C:plasma membrane"/>
    <property type="evidence" value="ECO:0007669"/>
    <property type="project" value="UniProtKB-SubCell"/>
</dbReference>
<evidence type="ECO:0000256" key="2">
    <source>
        <dbReference type="ARBA" id="ARBA00022475"/>
    </source>
</evidence>
<feature type="transmembrane region" description="Helical" evidence="8">
    <location>
        <begin position="375"/>
        <end position="400"/>
    </location>
</feature>
<dbReference type="InterPro" id="IPR038731">
    <property type="entry name" value="RgtA/B/C-like"/>
</dbReference>
<evidence type="ECO:0000313" key="10">
    <source>
        <dbReference type="EMBL" id="HIU91714.1"/>
    </source>
</evidence>
<dbReference type="GO" id="GO:0016763">
    <property type="term" value="F:pentosyltransferase activity"/>
    <property type="evidence" value="ECO:0007669"/>
    <property type="project" value="TreeGrafter"/>
</dbReference>
<feature type="transmembrane region" description="Helical" evidence="8">
    <location>
        <begin position="345"/>
        <end position="363"/>
    </location>
</feature>
<keyword evidence="3" id="KW-0328">Glycosyltransferase</keyword>
<organism evidence="10 11">
    <name type="scientific">Candidatus Limenecus avicola</name>
    <dbReference type="NCBI Taxonomy" id="2840847"/>
    <lineage>
        <taxon>Bacteria</taxon>
        <taxon>Bacillati</taxon>
        <taxon>Bacillota</taxon>
        <taxon>Clostridia</taxon>
        <taxon>Eubacteriales</taxon>
        <taxon>Clostridiaceae</taxon>
        <taxon>Clostridiaceae incertae sedis</taxon>
        <taxon>Candidatus Limenecus</taxon>
    </lineage>
</organism>
<feature type="transmembrane region" description="Helical" evidence="8">
    <location>
        <begin position="94"/>
        <end position="114"/>
    </location>
</feature>
<dbReference type="Pfam" id="PF13231">
    <property type="entry name" value="PMT_2"/>
    <property type="match status" value="1"/>
</dbReference>
<dbReference type="GO" id="GO:0009103">
    <property type="term" value="P:lipopolysaccharide biosynthetic process"/>
    <property type="evidence" value="ECO:0007669"/>
    <property type="project" value="UniProtKB-ARBA"/>
</dbReference>
<feature type="transmembrane region" description="Helical" evidence="8">
    <location>
        <begin position="174"/>
        <end position="189"/>
    </location>
</feature>
<evidence type="ECO:0000256" key="3">
    <source>
        <dbReference type="ARBA" id="ARBA00022676"/>
    </source>
</evidence>
<evidence type="ECO:0000256" key="4">
    <source>
        <dbReference type="ARBA" id="ARBA00022679"/>
    </source>
</evidence>
<keyword evidence="4" id="KW-0808">Transferase</keyword>
<comment type="subcellular location">
    <subcellularLocation>
        <location evidence="1">Cell membrane</location>
        <topology evidence="1">Multi-pass membrane protein</topology>
    </subcellularLocation>
</comment>
<feature type="domain" description="Glycosyltransferase RgtA/B/C/D-like" evidence="9">
    <location>
        <begin position="73"/>
        <end position="237"/>
    </location>
</feature>
<sequence>MNKASLLKFFKRHKDLIAIFVILFVCYFLYFFSMGAYPLIDVDETRYVAMSRDLFHANDLLTLYLNGDFFFEKPPLYFWLEVLSFSIFGKITEATARIPVSLCAVFGVGITYFLGSKISSKKYGLICALILASCFEYVVLARVAILDMLLSVCIAASAFSGIYTLFCTQRFKKYFWWLAYIWAGFAVMAKGVPGLAIPALTIFISYIIAGRFKEMFKPLYIIPGLVLFFIVTLPWHIIMLQKYGYVFFREYIYKHHFERFANSHELGRKQPFYYYIPVFFLGFMPWIFSFGAQITVFFKKHFKNIQGYFDKFCDLQPLHKFMVLNTVFFLVVFGFYSAASTKLPTYILPAMFPAAMILGKFWFDYIFKDENERAVNISTIILNFAFILTAIGLTVAPQFIREADRAGLEAMQIPGVIVIMASVLINSFAIFKDKKKLHFIALVGFMAVLSMFAAKMIFPYVVSFGQNELIEYAQLAKINSAKLAAVSTGNRYSLIYYREANVDFIKDITPDTKVIDEGTYVIVRNKNAKDFNNLYNYEIIKQGKKYSLYKNTHLKAIK</sequence>
<keyword evidence="7 8" id="KW-0472">Membrane</keyword>
<feature type="transmembrane region" description="Helical" evidence="8">
    <location>
        <begin position="412"/>
        <end position="431"/>
    </location>
</feature>
<evidence type="ECO:0000256" key="7">
    <source>
        <dbReference type="ARBA" id="ARBA00023136"/>
    </source>
</evidence>
<keyword evidence="6 8" id="KW-1133">Transmembrane helix</keyword>
<feature type="transmembrane region" description="Helical" evidence="8">
    <location>
        <begin position="318"/>
        <end position="339"/>
    </location>
</feature>
<dbReference type="AlphaFoldDB" id="A0A9D1MYW4"/>
<feature type="transmembrane region" description="Helical" evidence="8">
    <location>
        <begin position="272"/>
        <end position="298"/>
    </location>
</feature>
<evidence type="ECO:0000256" key="5">
    <source>
        <dbReference type="ARBA" id="ARBA00022692"/>
    </source>
</evidence>
<evidence type="ECO:0000256" key="8">
    <source>
        <dbReference type="SAM" id="Phobius"/>
    </source>
</evidence>
<gene>
    <name evidence="10" type="ORF">IAD26_01120</name>
</gene>
<protein>
    <submittedName>
        <fullName evidence="10">Glycosyltransferase family 39 protein</fullName>
    </submittedName>
</protein>
<evidence type="ECO:0000256" key="1">
    <source>
        <dbReference type="ARBA" id="ARBA00004651"/>
    </source>
</evidence>
<comment type="caution">
    <text evidence="10">The sequence shown here is derived from an EMBL/GenBank/DDBJ whole genome shotgun (WGS) entry which is preliminary data.</text>
</comment>
<dbReference type="InterPro" id="IPR050297">
    <property type="entry name" value="LipidA_mod_glycosyltrf_83"/>
</dbReference>
<evidence type="ECO:0000256" key="6">
    <source>
        <dbReference type="ARBA" id="ARBA00022989"/>
    </source>
</evidence>
<reference evidence="10" key="2">
    <citation type="journal article" date="2021" name="PeerJ">
        <title>Extensive microbial diversity within the chicken gut microbiome revealed by metagenomics and culture.</title>
        <authorList>
            <person name="Gilroy R."/>
            <person name="Ravi A."/>
            <person name="Getino M."/>
            <person name="Pursley I."/>
            <person name="Horton D.L."/>
            <person name="Alikhan N.F."/>
            <person name="Baker D."/>
            <person name="Gharbi K."/>
            <person name="Hall N."/>
            <person name="Watson M."/>
            <person name="Adriaenssens E.M."/>
            <person name="Foster-Nyarko E."/>
            <person name="Jarju S."/>
            <person name="Secka A."/>
            <person name="Antonio M."/>
            <person name="Oren A."/>
            <person name="Chaudhuri R.R."/>
            <person name="La Ragione R."/>
            <person name="Hildebrand F."/>
            <person name="Pallen M.J."/>
        </authorList>
    </citation>
    <scope>NUCLEOTIDE SEQUENCE</scope>
    <source>
        <strain evidence="10">CHK154-7741</strain>
    </source>
</reference>
<dbReference type="PANTHER" id="PTHR33908">
    <property type="entry name" value="MANNOSYLTRANSFERASE YKCB-RELATED"/>
    <property type="match status" value="1"/>
</dbReference>
<feature type="transmembrane region" description="Helical" evidence="8">
    <location>
        <begin position="149"/>
        <end position="167"/>
    </location>
</feature>
<keyword evidence="5 8" id="KW-0812">Transmembrane</keyword>
<dbReference type="Proteomes" id="UP000886748">
    <property type="component" value="Unassembled WGS sequence"/>
</dbReference>
<feature type="transmembrane region" description="Helical" evidence="8">
    <location>
        <begin position="123"/>
        <end position="143"/>
    </location>
</feature>
<feature type="transmembrane region" description="Helical" evidence="8">
    <location>
        <begin position="219"/>
        <end position="238"/>
    </location>
</feature>
<dbReference type="EMBL" id="DVOD01000009">
    <property type="protein sequence ID" value="HIU91714.1"/>
    <property type="molecule type" value="Genomic_DNA"/>
</dbReference>